<accession>A0A4Q9QPS2</accession>
<feature type="transmembrane region" description="Helical" evidence="9">
    <location>
        <begin position="12"/>
        <end position="33"/>
    </location>
</feature>
<evidence type="ECO:0000256" key="2">
    <source>
        <dbReference type="ARBA" id="ARBA00022500"/>
    </source>
</evidence>
<dbReference type="FunFam" id="1.10.287.950:FF:000001">
    <property type="entry name" value="Methyl-accepting chemotaxis sensory transducer"/>
    <property type="match status" value="1"/>
</dbReference>
<dbReference type="GO" id="GO:0004888">
    <property type="term" value="F:transmembrane signaling receptor activity"/>
    <property type="evidence" value="ECO:0007669"/>
    <property type="project" value="InterPro"/>
</dbReference>
<organism evidence="11 12">
    <name type="scientific">Phytopseudomonas daroniae</name>
    <dbReference type="NCBI Taxonomy" id="2487519"/>
    <lineage>
        <taxon>Bacteria</taxon>
        <taxon>Pseudomonadati</taxon>
        <taxon>Pseudomonadota</taxon>
        <taxon>Gammaproteobacteria</taxon>
        <taxon>Pseudomonadales</taxon>
        <taxon>Pseudomonadaceae</taxon>
        <taxon>Phytopseudomonas</taxon>
    </lineage>
</organism>
<dbReference type="EMBL" id="QJUI01000004">
    <property type="protein sequence ID" value="TBU82151.1"/>
    <property type="molecule type" value="Genomic_DNA"/>
</dbReference>
<dbReference type="InterPro" id="IPR004089">
    <property type="entry name" value="MCPsignal_dom"/>
</dbReference>
<dbReference type="RefSeq" id="WP_131179211.1">
    <property type="nucleotide sequence ID" value="NZ_QJUI01000004.1"/>
</dbReference>
<dbReference type="Proteomes" id="UP000292302">
    <property type="component" value="Unassembled WGS sequence"/>
</dbReference>
<dbReference type="AlphaFoldDB" id="A0A4Q9QPS2"/>
<evidence type="ECO:0000313" key="11">
    <source>
        <dbReference type="EMBL" id="TBU82151.1"/>
    </source>
</evidence>
<dbReference type="GO" id="GO:0007165">
    <property type="term" value="P:signal transduction"/>
    <property type="evidence" value="ECO:0007669"/>
    <property type="project" value="UniProtKB-KW"/>
</dbReference>
<sequence>MPQTRQLSIRTTLYLSYAILVALLLLVAGASLYQLAAAKDSFSRYINGIDHRAQLAGQLANAAKDRAIALRNLVLIVDHGERAGQRSAIEAANDQVTRQLDALALEIAQDKDVSSTARELFNNIQVIERRYEPIAKNIADLVFAGQDATAIEMIARQCTPLLRELTVAIDEYLGYTAKLAAERLEQNDASYRQQRTLLLGIALFSALLAIVLGHLITRRLLRALGAEPGDLDRLAQQVAEGDLRQHGGAQSSQGVLGSLRQMQRNLRDMAQRIDASSQSVAAASQEMAESSQLNTAGVAKAQQEIEQIVTAIHEMSATVQDVARNAEAAAQAAGEADTAAILGQDKTRHAVDLIGELAGVIDSSAEAMARLKQESGNIGSVLDVIKAVADQTNLLALNAAIEAARAGEAGRGFAVVADEVRGLAQRTQGATAEIENLIGNLQRIADETAQYMQHCQTSSQQSVAGVSEAGEAVVRIVGMIEQINGMNQQIAAAAEEQSTVAEQIGQSIVAVRDSSAQSAEAFAATQRESESLARTSEALRENIARFQL</sequence>
<comment type="similarity">
    <text evidence="7">Belongs to the methyl-accepting chemotaxis (MCP) protein family.</text>
</comment>
<feature type="domain" description="Methyl-accepting transducer" evidence="10">
    <location>
        <begin position="276"/>
        <end position="512"/>
    </location>
</feature>
<dbReference type="Pfam" id="PF12729">
    <property type="entry name" value="4HB_MCP_1"/>
    <property type="match status" value="1"/>
</dbReference>
<evidence type="ECO:0000256" key="7">
    <source>
        <dbReference type="ARBA" id="ARBA00029447"/>
    </source>
</evidence>
<evidence type="ECO:0000256" key="8">
    <source>
        <dbReference type="PROSITE-ProRule" id="PRU00284"/>
    </source>
</evidence>
<dbReference type="Gene3D" id="1.10.287.950">
    <property type="entry name" value="Methyl-accepting chemotaxis protein"/>
    <property type="match status" value="1"/>
</dbReference>
<dbReference type="InterPro" id="IPR024478">
    <property type="entry name" value="HlyB_4HB_MCP"/>
</dbReference>
<keyword evidence="5 9" id="KW-0472">Membrane</keyword>
<dbReference type="SMART" id="SM00283">
    <property type="entry name" value="MA"/>
    <property type="match status" value="1"/>
</dbReference>
<keyword evidence="6 8" id="KW-0807">Transducer</keyword>
<evidence type="ECO:0000313" key="12">
    <source>
        <dbReference type="Proteomes" id="UP000292302"/>
    </source>
</evidence>
<evidence type="ECO:0000256" key="4">
    <source>
        <dbReference type="ARBA" id="ARBA00022989"/>
    </source>
</evidence>
<dbReference type="OrthoDB" id="2489132at2"/>
<keyword evidence="4 9" id="KW-1133">Transmembrane helix</keyword>
<dbReference type="PROSITE" id="PS50111">
    <property type="entry name" value="CHEMOTAXIS_TRANSDUC_2"/>
    <property type="match status" value="1"/>
</dbReference>
<dbReference type="GO" id="GO:0006935">
    <property type="term" value="P:chemotaxis"/>
    <property type="evidence" value="ECO:0007669"/>
    <property type="project" value="UniProtKB-KW"/>
</dbReference>
<name>A0A4Q9QPS2_9GAMM</name>
<evidence type="ECO:0000256" key="6">
    <source>
        <dbReference type="ARBA" id="ARBA00023224"/>
    </source>
</evidence>
<comment type="subcellular location">
    <subcellularLocation>
        <location evidence="1">Membrane</location>
        <topology evidence="1">Multi-pass membrane protein</topology>
    </subcellularLocation>
</comment>
<proteinExistence type="inferred from homology"/>
<reference evidence="11 12" key="1">
    <citation type="submission" date="2018-06" db="EMBL/GenBank/DDBJ databases">
        <title>Three novel Pseudomonas species isolated from symptomatic oak.</title>
        <authorList>
            <person name="Bueno-Gonzalez V."/>
            <person name="Brady C."/>
        </authorList>
    </citation>
    <scope>NUCLEOTIDE SEQUENCE [LARGE SCALE GENOMIC DNA]</scope>
    <source>
        <strain evidence="11 12">P9A</strain>
    </source>
</reference>
<dbReference type="SUPFAM" id="SSF58104">
    <property type="entry name" value="Methyl-accepting chemotaxis protein (MCP) signaling domain"/>
    <property type="match status" value="1"/>
</dbReference>
<comment type="caution">
    <text evidence="11">The sequence shown here is derived from an EMBL/GenBank/DDBJ whole genome shotgun (WGS) entry which is preliminary data.</text>
</comment>
<keyword evidence="2" id="KW-0145">Chemotaxis</keyword>
<evidence type="ECO:0000256" key="3">
    <source>
        <dbReference type="ARBA" id="ARBA00022692"/>
    </source>
</evidence>
<keyword evidence="12" id="KW-1185">Reference proteome</keyword>
<dbReference type="PANTHER" id="PTHR32089">
    <property type="entry name" value="METHYL-ACCEPTING CHEMOTAXIS PROTEIN MCPB"/>
    <property type="match status" value="1"/>
</dbReference>
<evidence type="ECO:0000256" key="1">
    <source>
        <dbReference type="ARBA" id="ARBA00004141"/>
    </source>
</evidence>
<dbReference type="GO" id="GO:0016020">
    <property type="term" value="C:membrane"/>
    <property type="evidence" value="ECO:0007669"/>
    <property type="project" value="UniProtKB-SubCell"/>
</dbReference>
<feature type="transmembrane region" description="Helical" evidence="9">
    <location>
        <begin position="197"/>
        <end position="216"/>
    </location>
</feature>
<dbReference type="PRINTS" id="PR00260">
    <property type="entry name" value="CHEMTRNSDUCR"/>
</dbReference>
<dbReference type="InterPro" id="IPR004090">
    <property type="entry name" value="Chemotax_Me-accpt_rcpt"/>
</dbReference>
<protein>
    <submittedName>
        <fullName evidence="11">Methyl-accepting chemotaxis protein</fullName>
    </submittedName>
</protein>
<dbReference type="Pfam" id="PF00015">
    <property type="entry name" value="MCPsignal"/>
    <property type="match status" value="1"/>
</dbReference>
<gene>
    <name evidence="11" type="ORF">DNK06_06460</name>
</gene>
<evidence type="ECO:0000259" key="10">
    <source>
        <dbReference type="PROSITE" id="PS50111"/>
    </source>
</evidence>
<evidence type="ECO:0000256" key="9">
    <source>
        <dbReference type="SAM" id="Phobius"/>
    </source>
</evidence>
<evidence type="ECO:0000256" key="5">
    <source>
        <dbReference type="ARBA" id="ARBA00023136"/>
    </source>
</evidence>
<dbReference type="PANTHER" id="PTHR32089:SF120">
    <property type="entry name" value="METHYL-ACCEPTING CHEMOTAXIS PROTEIN TLPQ"/>
    <property type="match status" value="1"/>
</dbReference>
<keyword evidence="3 9" id="KW-0812">Transmembrane</keyword>